<evidence type="ECO:0000256" key="1">
    <source>
        <dbReference type="SAM" id="MobiDB-lite"/>
    </source>
</evidence>
<dbReference type="Proteomes" id="UP000444721">
    <property type="component" value="Unassembled WGS sequence"/>
</dbReference>
<dbReference type="OrthoDB" id="629492at2759"/>
<dbReference type="Gene3D" id="1.25.40.10">
    <property type="entry name" value="Tetratricopeptide repeat domain"/>
    <property type="match status" value="1"/>
</dbReference>
<organism evidence="3 4">
    <name type="scientific">Naegleria fowleri</name>
    <name type="common">Brain eating amoeba</name>
    <dbReference type="NCBI Taxonomy" id="5763"/>
    <lineage>
        <taxon>Eukaryota</taxon>
        <taxon>Discoba</taxon>
        <taxon>Heterolobosea</taxon>
        <taxon>Tetramitia</taxon>
        <taxon>Eutetramitia</taxon>
        <taxon>Vahlkampfiidae</taxon>
        <taxon>Naegleria</taxon>
    </lineage>
</organism>
<feature type="compositionally biased region" description="Polar residues" evidence="1">
    <location>
        <begin position="121"/>
        <end position="145"/>
    </location>
</feature>
<dbReference type="OMA" id="NAFELMQ"/>
<accession>A0A6A5BLY2</accession>
<feature type="compositionally biased region" description="Basic and acidic residues" evidence="1">
    <location>
        <begin position="103"/>
        <end position="112"/>
    </location>
</feature>
<keyword evidence="4" id="KW-1185">Reference proteome</keyword>
<dbReference type="InterPro" id="IPR011990">
    <property type="entry name" value="TPR-like_helical_dom_sf"/>
</dbReference>
<feature type="region of interest" description="Disordered" evidence="1">
    <location>
        <begin position="43"/>
        <end position="176"/>
    </location>
</feature>
<dbReference type="VEuPathDB" id="AmoebaDB:NF0084330"/>
<evidence type="ECO:0000313" key="4">
    <source>
        <dbReference type="Proteomes" id="UP000444721"/>
    </source>
</evidence>
<dbReference type="GeneID" id="68113119"/>
<feature type="compositionally biased region" description="Polar residues" evidence="1">
    <location>
        <begin position="152"/>
        <end position="176"/>
    </location>
</feature>
<dbReference type="AlphaFoldDB" id="A0A6A5BLY2"/>
<comment type="caution">
    <text evidence="3">The sequence shown here is derived from an EMBL/GenBank/DDBJ whole genome shotgun (WGS) entry which is preliminary data.</text>
</comment>
<sequence length="316" mass="36295">MARRELKKYKESKDDFEYARKLNPNHTETERELQKAIELLKKSEEGKGMKVTIQGEEEEEEEVVVPKPQKTTTEKTSPEVPQTSKPSSTKQEPMREPQTTLVEGKKPPKVEEEVIEDLITSGASTNLKDMQQKAATSQPTQNIETSKPVDNKNVQQPSKPTSQPATNSTKSATTSVPETLTIHLKPSIPQSAPKSFFEFEKYYNELKGEDLANYLKAFPPKRFITILRDSLSPEIFSGIIECLLKYFVRKPFDKDLVLQAFDIMDQISQVNRFDMIIMFLEDKEILMVKSIFNTFYEFPELEPSKVDSLKEKYIQE</sequence>
<dbReference type="PANTHER" id="PTHR47329:SF1">
    <property type="entry name" value="OS05G0129900 PROTEIN"/>
    <property type="match status" value="1"/>
</dbReference>
<dbReference type="EMBL" id="VFQX01000048">
    <property type="protein sequence ID" value="KAF0975148.1"/>
    <property type="molecule type" value="Genomic_DNA"/>
</dbReference>
<dbReference type="RefSeq" id="XP_044559861.1">
    <property type="nucleotide sequence ID" value="XM_044709477.1"/>
</dbReference>
<name>A0A6A5BLY2_NAEFO</name>
<feature type="compositionally biased region" description="Polar residues" evidence="1">
    <location>
        <begin position="78"/>
        <end position="101"/>
    </location>
</feature>
<evidence type="ECO:0000313" key="3">
    <source>
        <dbReference type="EMBL" id="KAF0975148.1"/>
    </source>
</evidence>
<feature type="domain" description="RNA-polymerase II-associated protein 3-like C-terminal" evidence="2">
    <location>
        <begin position="192"/>
        <end position="284"/>
    </location>
</feature>
<reference evidence="3 4" key="1">
    <citation type="journal article" date="2019" name="Sci. Rep.">
        <title>Nanopore sequencing improves the draft genome of the human pathogenic amoeba Naegleria fowleri.</title>
        <authorList>
            <person name="Liechti N."/>
            <person name="Schurch N."/>
            <person name="Bruggmann R."/>
            <person name="Wittwer M."/>
        </authorList>
    </citation>
    <scope>NUCLEOTIDE SEQUENCE [LARGE SCALE GENOMIC DNA]</scope>
    <source>
        <strain evidence="3 4">ATCC 30894</strain>
    </source>
</reference>
<dbReference type="VEuPathDB" id="AmoebaDB:NfTy_044280"/>
<proteinExistence type="predicted"/>
<dbReference type="VEuPathDB" id="AmoebaDB:FDP41_005901"/>
<evidence type="ECO:0000259" key="2">
    <source>
        <dbReference type="Pfam" id="PF13877"/>
    </source>
</evidence>
<dbReference type="InterPro" id="IPR025986">
    <property type="entry name" value="RPAP3-like_C"/>
</dbReference>
<protein>
    <recommendedName>
        <fullName evidence="2">RNA-polymerase II-associated protein 3-like C-terminal domain-containing protein</fullName>
    </recommendedName>
</protein>
<dbReference type="Pfam" id="PF13877">
    <property type="entry name" value="RPAP3_C"/>
    <property type="match status" value="1"/>
</dbReference>
<gene>
    <name evidence="3" type="ORF">FDP41_005901</name>
</gene>
<dbReference type="PANTHER" id="PTHR47329">
    <property type="entry name" value="OS05G0129900 PROTEIN"/>
    <property type="match status" value="1"/>
</dbReference>